<dbReference type="InterPro" id="IPR037721">
    <property type="entry name" value="Ferlin"/>
</dbReference>
<proteinExistence type="predicted"/>
<evidence type="ECO:0000313" key="7">
    <source>
        <dbReference type="EMBL" id="KAF8820801.1"/>
    </source>
</evidence>
<keyword evidence="5 6" id="KW-0472">Membrane</keyword>
<evidence type="ECO:0000256" key="3">
    <source>
        <dbReference type="ARBA" id="ARBA00022737"/>
    </source>
</evidence>
<keyword evidence="3" id="KW-0677">Repeat</keyword>
<dbReference type="PANTHER" id="PTHR12546">
    <property type="entry name" value="FER-1-LIKE"/>
    <property type="match status" value="1"/>
</dbReference>
<keyword evidence="2 6" id="KW-0812">Transmembrane</keyword>
<dbReference type="InterPro" id="IPR035892">
    <property type="entry name" value="C2_domain_sf"/>
</dbReference>
<keyword evidence="8" id="KW-1185">Reference proteome</keyword>
<protein>
    <recommendedName>
        <fullName evidence="9">C2 domain-containing protein</fullName>
    </recommendedName>
</protein>
<organism evidence="7 8">
    <name type="scientific">Cardiosporidium cionae</name>
    <dbReference type="NCBI Taxonomy" id="476202"/>
    <lineage>
        <taxon>Eukaryota</taxon>
        <taxon>Sar</taxon>
        <taxon>Alveolata</taxon>
        <taxon>Apicomplexa</taxon>
        <taxon>Aconoidasida</taxon>
        <taxon>Nephromycida</taxon>
        <taxon>Cardiosporidium</taxon>
    </lineage>
</organism>
<dbReference type="PANTHER" id="PTHR12546:SF33">
    <property type="entry name" value="SPERM VESICLE FUSION PROTEIN FER-1"/>
    <property type="match status" value="1"/>
</dbReference>
<dbReference type="SUPFAM" id="SSF49562">
    <property type="entry name" value="C2 domain (Calcium/lipid-binding domain, CaLB)"/>
    <property type="match status" value="1"/>
</dbReference>
<dbReference type="EMBL" id="JADAQX010000298">
    <property type="protein sequence ID" value="KAF8820801.1"/>
    <property type="molecule type" value="Genomic_DNA"/>
</dbReference>
<evidence type="ECO:0008006" key="9">
    <source>
        <dbReference type="Google" id="ProtNLM"/>
    </source>
</evidence>
<evidence type="ECO:0000256" key="5">
    <source>
        <dbReference type="ARBA" id="ARBA00023136"/>
    </source>
</evidence>
<comment type="caution">
    <text evidence="7">The sequence shown here is derived from an EMBL/GenBank/DDBJ whole genome shotgun (WGS) entry which is preliminary data.</text>
</comment>
<evidence type="ECO:0000256" key="6">
    <source>
        <dbReference type="SAM" id="Phobius"/>
    </source>
</evidence>
<comment type="subcellular location">
    <subcellularLocation>
        <location evidence="1">Membrane</location>
    </subcellularLocation>
</comment>
<feature type="transmembrane region" description="Helical" evidence="6">
    <location>
        <begin position="277"/>
        <end position="294"/>
    </location>
</feature>
<evidence type="ECO:0000256" key="1">
    <source>
        <dbReference type="ARBA" id="ARBA00004370"/>
    </source>
</evidence>
<reference evidence="7 8" key="1">
    <citation type="journal article" date="2020" name="bioRxiv">
        <title>Metabolic contributions of an alphaproteobacterial endosymbiont in the apicomplexan Cardiosporidium cionae.</title>
        <authorList>
            <person name="Hunter E.S."/>
            <person name="Paight C.J."/>
            <person name="Lane C.E."/>
        </authorList>
    </citation>
    <scope>NUCLEOTIDE SEQUENCE [LARGE SCALE GENOMIC DNA]</scope>
    <source>
        <strain evidence="7">ESH_2018</strain>
    </source>
</reference>
<keyword evidence="4 6" id="KW-1133">Transmembrane helix</keyword>
<sequence>MEKGFDKENIASMTIDLEDYWFNYSRRTSSKIIHSSFEHHTLQSSTTGNPFGEILLRVDMFPMESVAELPPANTCSVEVPVEAEIRLVIWKCEGIPYSKDALLGIFLQCELESESYFGCNKKQQVTDTQHIDEDGNAEFNWRVVYPRNSLPVEFCSVQMRLMRKSLLADDTCLGELTLHLDSGLSLLEKTLERQSTDLEIPFVTGNIGTLTKQCTLRMTLDLLTQSEADSYTVGIARNDPNRDPFLTFPANNNTHLGNWNITLYGFSTKVKLALRKGILVAAVIIVALFFLKTLHLNPLQSRKNTLPRGSALAIKTYFEPFLFSSFYGKGLNCMHYSE</sequence>
<evidence type="ECO:0000256" key="4">
    <source>
        <dbReference type="ARBA" id="ARBA00022989"/>
    </source>
</evidence>
<name>A0ABQ7JA00_9APIC</name>
<evidence type="ECO:0000256" key="2">
    <source>
        <dbReference type="ARBA" id="ARBA00022692"/>
    </source>
</evidence>
<dbReference type="Proteomes" id="UP000823046">
    <property type="component" value="Unassembled WGS sequence"/>
</dbReference>
<gene>
    <name evidence="7" type="ORF">IE077_002807</name>
</gene>
<evidence type="ECO:0000313" key="8">
    <source>
        <dbReference type="Proteomes" id="UP000823046"/>
    </source>
</evidence>
<accession>A0ABQ7JA00</accession>